<dbReference type="InterPro" id="IPR054539">
    <property type="entry name" value="Beta-prop_PDH"/>
</dbReference>
<evidence type="ECO:0000313" key="3">
    <source>
        <dbReference type="Proteomes" id="UP000327167"/>
    </source>
</evidence>
<dbReference type="RefSeq" id="WP_150649658.1">
    <property type="nucleotide sequence ID" value="NZ_CABVHJ010000003.1"/>
</dbReference>
<dbReference type="Gene3D" id="2.120.10.30">
    <property type="entry name" value="TolB, C-terminal domain"/>
    <property type="match status" value="1"/>
</dbReference>
<evidence type="ECO:0000259" key="1">
    <source>
        <dbReference type="Pfam" id="PF22807"/>
    </source>
</evidence>
<accession>A0A5E6QR27</accession>
<dbReference type="PANTHER" id="PTHR33546">
    <property type="entry name" value="LARGE, MULTIFUNCTIONAL SECRETED PROTEIN-RELATED"/>
    <property type="match status" value="1"/>
</dbReference>
<organism evidence="2 3">
    <name type="scientific">Pseudomonas fluorescens</name>
    <dbReference type="NCBI Taxonomy" id="294"/>
    <lineage>
        <taxon>Bacteria</taxon>
        <taxon>Pseudomonadati</taxon>
        <taxon>Pseudomonadota</taxon>
        <taxon>Gammaproteobacteria</taxon>
        <taxon>Pseudomonadales</taxon>
        <taxon>Pseudomonadaceae</taxon>
        <taxon>Pseudomonas</taxon>
    </lineage>
</organism>
<proteinExistence type="predicted"/>
<evidence type="ECO:0000313" key="2">
    <source>
        <dbReference type="EMBL" id="VVM57679.1"/>
    </source>
</evidence>
<dbReference type="Proteomes" id="UP000327167">
    <property type="component" value="Unassembled WGS sequence"/>
</dbReference>
<dbReference type="PROSITE" id="PS51257">
    <property type="entry name" value="PROKAR_LIPOPROTEIN"/>
    <property type="match status" value="1"/>
</dbReference>
<feature type="domain" description="Pyrroloquinoline quinone-dependent pyranose dehydrogenase beta-propeller" evidence="1">
    <location>
        <begin position="327"/>
        <end position="434"/>
    </location>
</feature>
<reference evidence="2 3" key="1">
    <citation type="submission" date="2019-09" db="EMBL/GenBank/DDBJ databases">
        <authorList>
            <person name="Chandra G."/>
            <person name="Truman W A."/>
        </authorList>
    </citation>
    <scope>NUCLEOTIDE SEQUENCE [LARGE SCALE GENOMIC DNA]</scope>
    <source>
        <strain evidence="2">PS655</strain>
    </source>
</reference>
<dbReference type="Pfam" id="PF22807">
    <property type="entry name" value="TrAA12"/>
    <property type="match status" value="2"/>
</dbReference>
<sequence length="437" mass="46557">MRKPQLVFVIAFAGGLAACGETSSLQVSDGTGPSPKLPEPNKTLIPTVNIAPAIGWPEGGKPTAAAGTQVAAFAEGLDHPRWLYVLPNGDVLVAETNAPPKPDDSSGIRGWVMKKVMGKAGAGVPSPNRITLLRDADHDGVAETRTVFLQNLNSPFGMTLVGNDLYVADTDRLLRFNYEPGATEIKSQPIKVVDLPGGTLNHHWTKNVIASKDGSKLYVTVGSNSNVGENGLDKEEGRAAIWEVDRATGNHRIFASGIRNPNGLAWEPKSGALWTAVNERDEIGSDLVPDYITSVKDGGFYGWPFSYYGQHVDVRVSPQKPELVAKAIAPDYAVGPHTASLGLTFAEGNNLPAQFKEGAFIGQHGSWNRKPHSGYKVIFVPFTGGKPSGKPVDVLTGFLDKDENALGRPVGVVIDQQGGLLVADDVGNKVWRVSATK</sequence>
<dbReference type="SUPFAM" id="SSF50952">
    <property type="entry name" value="Soluble quinoprotein glucose dehydrogenase"/>
    <property type="match status" value="1"/>
</dbReference>
<name>A0A5E6QR27_PSEFL</name>
<dbReference type="AlphaFoldDB" id="A0A5E6QR27"/>
<dbReference type="PANTHER" id="PTHR33546:SF1">
    <property type="entry name" value="LARGE, MULTIFUNCTIONAL SECRETED PROTEIN"/>
    <property type="match status" value="1"/>
</dbReference>
<dbReference type="InterPro" id="IPR011042">
    <property type="entry name" value="6-blade_b-propeller_TolB-like"/>
</dbReference>
<feature type="domain" description="Pyrroloquinoline quinone-dependent pyranose dehydrogenase beta-propeller" evidence="1">
    <location>
        <begin position="141"/>
        <end position="284"/>
    </location>
</feature>
<protein>
    <recommendedName>
        <fullName evidence="1">Pyrroloquinoline quinone-dependent pyranose dehydrogenase beta-propeller domain-containing protein</fullName>
    </recommendedName>
</protein>
<dbReference type="InterPro" id="IPR011041">
    <property type="entry name" value="Quinoprot_gluc/sorb_DH_b-prop"/>
</dbReference>
<dbReference type="EMBL" id="CABVHJ010000003">
    <property type="protein sequence ID" value="VVM57679.1"/>
    <property type="molecule type" value="Genomic_DNA"/>
</dbReference>
<gene>
    <name evidence="2" type="ORF">PS655_01121</name>
</gene>